<feature type="repeat" description="PPR" evidence="3">
    <location>
        <begin position="196"/>
        <end position="230"/>
    </location>
</feature>
<dbReference type="InParanoid" id="A0A0Q3JPH5"/>
<sequence length="773" mass="85431">MGSKINVPIKTGKKRNASSCRLASFAPLHWEWIWAKRPMAAMQTKLLPASASHGRPRRRVEPPEVVHDCKRLDRLMKSGRLGDALDLFDRMPRKNVVAWTSAVSGLTRNWRPEAAMAAFADMVASGVAPNDFACNAALAACADASALRAGEQVHSLAVRAGFAGDSWVGSSLVELYSRCGDLGAAKGVFDRMESPDVVGYTSLVSAFCRSGEFELAVDTLHQMLRQGVEPNEHTMASILGSCCPLVLGEQVHAYMIKAMGLQSQSMYVSSALIDFYSRNSEFDMAKAVFNNLNCKNVVTWSSMMQLHIRDGRPEDALQVFDDMISEGVVEPTEFAFSIALGACGSIALGRQLHFSAIKRDLTSDLRVSNALLSMYGRICHVQELEAVLKDIENPDIVSWTTAISANFQNGFSEKAIALLSMLHSRGLMPNDYAFSSALISCADLALLDQGRQFHCLALKLGCDMKICTGNALINLYSQCGQIAPAKFAFDVMDHRDVTSWKSLIHGYVQHGDASMALQVFGEMRSIKGTEPDESTFLGVLAACNHAGLVNEGVALFRAIASHSQHGATPSHYACVVDMMGRSGKFYDALRLVEEMPFRPGALIWKMLLASCRLHGNLETGELAAERLMELSEGGENRDSASYVLMSGIHAMRGEWRDADRVRRRMDEAGMRKEAGCSWVEVHNEVHTFVARDKSHPDSASIYQILWNCWMPCKIQPVTQKMLNCSICICRFRCSKRDTFFCCINNFAPKDSIQQLRYKLQYEWNPTMVITGLN</sequence>
<dbReference type="EnsemblPlants" id="KQK13820">
    <property type="protein sequence ID" value="KQK13820"/>
    <property type="gene ID" value="BRADI_1g12697v3"/>
</dbReference>
<dbReference type="PROSITE" id="PS51375">
    <property type="entry name" value="PPR"/>
    <property type="match status" value="5"/>
</dbReference>
<evidence type="ECO:0000313" key="5">
    <source>
        <dbReference type="EnsemblPlants" id="KQK13820"/>
    </source>
</evidence>
<reference evidence="5" key="3">
    <citation type="submission" date="2018-08" db="UniProtKB">
        <authorList>
            <consortium name="EnsemblPlants"/>
        </authorList>
    </citation>
    <scope>IDENTIFICATION</scope>
    <source>
        <strain evidence="5">cv. Bd21</strain>
    </source>
</reference>
<evidence type="ECO:0008006" key="7">
    <source>
        <dbReference type="Google" id="ProtNLM"/>
    </source>
</evidence>
<dbReference type="InterPro" id="IPR046960">
    <property type="entry name" value="PPR_At4g14850-like_plant"/>
</dbReference>
<dbReference type="Pfam" id="PF13041">
    <property type="entry name" value="PPR_2"/>
    <property type="match status" value="3"/>
</dbReference>
<evidence type="ECO:0000313" key="4">
    <source>
        <dbReference type="EMBL" id="KQK13820.2"/>
    </source>
</evidence>
<dbReference type="InterPro" id="IPR046848">
    <property type="entry name" value="E_motif"/>
</dbReference>
<feature type="repeat" description="PPR" evidence="3">
    <location>
        <begin position="496"/>
        <end position="526"/>
    </location>
</feature>
<evidence type="ECO:0000256" key="1">
    <source>
        <dbReference type="ARBA" id="ARBA00022737"/>
    </source>
</evidence>
<dbReference type="FunFam" id="1.25.40.10:FF:000738">
    <property type="entry name" value="Pentatricopeptide repeat-containing protein chloroplastic"/>
    <property type="match status" value="1"/>
</dbReference>
<dbReference type="PANTHER" id="PTHR47926:SF364">
    <property type="entry name" value="PENTATRICOPEPTIDE REPEAT-CONTAINING PROTEIN"/>
    <property type="match status" value="1"/>
</dbReference>
<feature type="repeat" description="PPR" evidence="3">
    <location>
        <begin position="95"/>
        <end position="129"/>
    </location>
</feature>
<keyword evidence="6" id="KW-1185">Reference proteome</keyword>
<keyword evidence="2" id="KW-0809">Transit peptide</keyword>
<dbReference type="PANTHER" id="PTHR47926">
    <property type="entry name" value="PENTATRICOPEPTIDE REPEAT-CONTAINING PROTEIN"/>
    <property type="match status" value="1"/>
</dbReference>
<name>A0A0Q3JPH5_BRADI</name>
<dbReference type="EMBL" id="CM000880">
    <property type="protein sequence ID" value="KQK13820.2"/>
    <property type="molecule type" value="Genomic_DNA"/>
</dbReference>
<gene>
    <name evidence="4" type="ORF">BRADI_1g12697v3</name>
</gene>
<dbReference type="FunFam" id="1.25.40.10:FF:000285">
    <property type="entry name" value="Pentatricopeptide repeat-containing protein, chloroplastic"/>
    <property type="match status" value="1"/>
</dbReference>
<dbReference type="FunFam" id="1.25.40.10:FF:001234">
    <property type="entry name" value="Pentatricopeptide repeat-containing protein mitochondrial"/>
    <property type="match status" value="1"/>
</dbReference>
<dbReference type="Pfam" id="PF20431">
    <property type="entry name" value="E_motif"/>
    <property type="match status" value="1"/>
</dbReference>
<accession>A0A0Q3JPH5</accession>
<dbReference type="NCBIfam" id="TIGR00756">
    <property type="entry name" value="PPR"/>
    <property type="match status" value="3"/>
</dbReference>
<dbReference type="InterPro" id="IPR002885">
    <property type="entry name" value="PPR_rpt"/>
</dbReference>
<reference evidence="4 5" key="1">
    <citation type="journal article" date="2010" name="Nature">
        <title>Genome sequencing and analysis of the model grass Brachypodium distachyon.</title>
        <authorList>
            <consortium name="International Brachypodium Initiative"/>
        </authorList>
    </citation>
    <scope>NUCLEOTIDE SEQUENCE [LARGE SCALE GENOMIC DNA]</scope>
    <source>
        <strain evidence="4 5">Bd21</strain>
    </source>
</reference>
<reference evidence="4" key="2">
    <citation type="submission" date="2017-06" db="EMBL/GenBank/DDBJ databases">
        <title>WGS assembly of Brachypodium distachyon.</title>
        <authorList>
            <consortium name="The International Brachypodium Initiative"/>
            <person name="Lucas S."/>
            <person name="Harmon-Smith M."/>
            <person name="Lail K."/>
            <person name="Tice H."/>
            <person name="Grimwood J."/>
            <person name="Bruce D."/>
            <person name="Barry K."/>
            <person name="Shu S."/>
            <person name="Lindquist E."/>
            <person name="Wang M."/>
            <person name="Pitluck S."/>
            <person name="Vogel J.P."/>
            <person name="Garvin D.F."/>
            <person name="Mockler T.C."/>
            <person name="Schmutz J."/>
            <person name="Rokhsar D."/>
            <person name="Bevan M.W."/>
        </authorList>
    </citation>
    <scope>NUCLEOTIDE SEQUENCE</scope>
    <source>
        <strain evidence="4">Bd21</strain>
    </source>
</reference>
<dbReference type="InterPro" id="IPR011990">
    <property type="entry name" value="TPR-like_helical_dom_sf"/>
</dbReference>
<evidence type="ECO:0000313" key="6">
    <source>
        <dbReference type="Proteomes" id="UP000008810"/>
    </source>
</evidence>
<protein>
    <recommendedName>
        <fullName evidence="7">DYW domain-containing protein</fullName>
    </recommendedName>
</protein>
<evidence type="ECO:0000256" key="2">
    <source>
        <dbReference type="ARBA" id="ARBA00022946"/>
    </source>
</evidence>
<dbReference type="AlphaFoldDB" id="A0A0Q3JPH5"/>
<dbReference type="OrthoDB" id="185373at2759"/>
<evidence type="ECO:0000256" key="3">
    <source>
        <dbReference type="PROSITE-ProRule" id="PRU00708"/>
    </source>
</evidence>
<dbReference type="Pfam" id="PF01535">
    <property type="entry name" value="PPR"/>
    <property type="match status" value="5"/>
</dbReference>
<dbReference type="GO" id="GO:0009451">
    <property type="term" value="P:RNA modification"/>
    <property type="evidence" value="ECO:0000318"/>
    <property type="project" value="GO_Central"/>
</dbReference>
<dbReference type="FunFam" id="1.25.40.10:FF:000740">
    <property type="entry name" value="Pentatricopeptide repeat-containing protein chloroplastic"/>
    <property type="match status" value="1"/>
</dbReference>
<feature type="repeat" description="PPR" evidence="3">
    <location>
        <begin position="296"/>
        <end position="330"/>
    </location>
</feature>
<dbReference type="Proteomes" id="UP000008810">
    <property type="component" value="Chromosome 1"/>
</dbReference>
<dbReference type="GO" id="GO:0003723">
    <property type="term" value="F:RNA binding"/>
    <property type="evidence" value="ECO:0000318"/>
    <property type="project" value="GO_Central"/>
</dbReference>
<dbReference type="ExpressionAtlas" id="A0A0Q3JPH5">
    <property type="expression patterns" value="baseline"/>
</dbReference>
<dbReference type="FunFam" id="1.25.40.10:FF:001725">
    <property type="entry name" value="Pentatricopeptide repeat-containing protein chloroplastic"/>
    <property type="match status" value="1"/>
</dbReference>
<dbReference type="Gramene" id="KQK13820">
    <property type="protein sequence ID" value="KQK13820"/>
    <property type="gene ID" value="BRADI_1g12697v3"/>
</dbReference>
<organism evidence="4">
    <name type="scientific">Brachypodium distachyon</name>
    <name type="common">Purple false brome</name>
    <name type="synonym">Trachynia distachya</name>
    <dbReference type="NCBI Taxonomy" id="15368"/>
    <lineage>
        <taxon>Eukaryota</taxon>
        <taxon>Viridiplantae</taxon>
        <taxon>Streptophyta</taxon>
        <taxon>Embryophyta</taxon>
        <taxon>Tracheophyta</taxon>
        <taxon>Spermatophyta</taxon>
        <taxon>Magnoliopsida</taxon>
        <taxon>Liliopsida</taxon>
        <taxon>Poales</taxon>
        <taxon>Poaceae</taxon>
        <taxon>BOP clade</taxon>
        <taxon>Pooideae</taxon>
        <taxon>Stipodae</taxon>
        <taxon>Brachypodieae</taxon>
        <taxon>Brachypodium</taxon>
    </lineage>
</organism>
<proteinExistence type="predicted"/>
<dbReference type="GO" id="GO:0005739">
    <property type="term" value="C:mitochondrion"/>
    <property type="evidence" value="ECO:0000318"/>
    <property type="project" value="GO_Central"/>
</dbReference>
<dbReference type="InterPro" id="IPR046849">
    <property type="entry name" value="E2_motif"/>
</dbReference>
<feature type="repeat" description="PPR" evidence="3">
    <location>
        <begin position="395"/>
        <end position="429"/>
    </location>
</feature>
<dbReference type="FunFam" id="1.25.40.10:FF:000243">
    <property type="entry name" value="Pentatricopeptide repeat-containing protein chloroplastic"/>
    <property type="match status" value="1"/>
</dbReference>
<keyword evidence="1" id="KW-0677">Repeat</keyword>
<dbReference type="Pfam" id="PF20430">
    <property type="entry name" value="Eplus_motif"/>
    <property type="match status" value="1"/>
</dbReference>
<dbReference type="Gene3D" id="1.25.40.10">
    <property type="entry name" value="Tetratricopeptide repeat domain"/>
    <property type="match status" value="6"/>
</dbReference>